<dbReference type="InterPro" id="IPR015421">
    <property type="entry name" value="PyrdxlP-dep_Trfase_major"/>
</dbReference>
<evidence type="ECO:0000313" key="8">
    <source>
        <dbReference type="Proteomes" id="UP000267821"/>
    </source>
</evidence>
<evidence type="ECO:0000313" key="7">
    <source>
        <dbReference type="EMBL" id="RPB23334.1"/>
    </source>
</evidence>
<dbReference type="STRING" id="1051890.A0A3N4LKB1"/>
<sequence>MAEGTTHSERQSSPHIRFREADALDRFHEGDPGIRFHKSHGLDPNRASTKVHNSAHIGTHTSGVVWTTERAYEHGFMDHPEEWGNLGQGAPEVEDIPGTFHRPQTIDVSINSREYGPTGGIKSLREAVAHLYNTEHREGWDSKYTWENVCIVPGGRSGLIRIAAVIGNIFLAYFVPDYTAYNEMLGIFKNFVAVPVPLEEKNHYWIVPDLVRKEVQRGVSAILTSNPRNPTGTVVKDEELKEIQDICRGKATLVMDEFYSGYYYGSNCDGTTISAAVNVRDVNSDDVLILDGLTKRFRLPGWRIAWILGPKAFITALSSCGSYLDGGANVPFQEEAVKLLKPELVRREMSVLQRHFKDKRDYVLQRLEDMGFELTYIPDSTFYLWLDLSPLPPKIHHGLGFFQECLKEKVLVVPGIFFDINPSRRRELFDSPCHHFVRLSYGPRMDLLEKGLDAMERVLRKYVTFD</sequence>
<dbReference type="GO" id="GO:0006520">
    <property type="term" value="P:amino acid metabolic process"/>
    <property type="evidence" value="ECO:0007669"/>
    <property type="project" value="InterPro"/>
</dbReference>
<reference evidence="7 8" key="1">
    <citation type="journal article" date="2018" name="Nat. Ecol. Evol.">
        <title>Pezizomycetes genomes reveal the molecular basis of ectomycorrhizal truffle lifestyle.</title>
        <authorList>
            <person name="Murat C."/>
            <person name="Payen T."/>
            <person name="Noel B."/>
            <person name="Kuo A."/>
            <person name="Morin E."/>
            <person name="Chen J."/>
            <person name="Kohler A."/>
            <person name="Krizsan K."/>
            <person name="Balestrini R."/>
            <person name="Da Silva C."/>
            <person name="Montanini B."/>
            <person name="Hainaut M."/>
            <person name="Levati E."/>
            <person name="Barry K.W."/>
            <person name="Belfiori B."/>
            <person name="Cichocki N."/>
            <person name="Clum A."/>
            <person name="Dockter R.B."/>
            <person name="Fauchery L."/>
            <person name="Guy J."/>
            <person name="Iotti M."/>
            <person name="Le Tacon F."/>
            <person name="Lindquist E.A."/>
            <person name="Lipzen A."/>
            <person name="Malagnac F."/>
            <person name="Mello A."/>
            <person name="Molinier V."/>
            <person name="Miyauchi S."/>
            <person name="Poulain J."/>
            <person name="Riccioni C."/>
            <person name="Rubini A."/>
            <person name="Sitrit Y."/>
            <person name="Splivallo R."/>
            <person name="Traeger S."/>
            <person name="Wang M."/>
            <person name="Zifcakova L."/>
            <person name="Wipf D."/>
            <person name="Zambonelli A."/>
            <person name="Paolocci F."/>
            <person name="Nowrousian M."/>
            <person name="Ottonello S."/>
            <person name="Baldrian P."/>
            <person name="Spatafora J.W."/>
            <person name="Henrissat B."/>
            <person name="Nagy L.G."/>
            <person name="Aury J.M."/>
            <person name="Wincker P."/>
            <person name="Grigoriev I.V."/>
            <person name="Bonfante P."/>
            <person name="Martin F.M."/>
        </authorList>
    </citation>
    <scope>NUCLEOTIDE SEQUENCE [LARGE SCALE GENOMIC DNA]</scope>
    <source>
        <strain evidence="7 8">ATCC MYA-4762</strain>
    </source>
</reference>
<dbReference type="InterPro" id="IPR015424">
    <property type="entry name" value="PyrdxlP-dep_Trfase"/>
</dbReference>
<dbReference type="Pfam" id="PF00155">
    <property type="entry name" value="Aminotran_1_2"/>
    <property type="match status" value="1"/>
</dbReference>
<dbReference type="OrthoDB" id="2108at2759"/>
<keyword evidence="8" id="KW-1185">Reference proteome</keyword>
<dbReference type="SUPFAM" id="SSF53383">
    <property type="entry name" value="PLP-dependent transferases"/>
    <property type="match status" value="1"/>
</dbReference>
<proteinExistence type="inferred from homology"/>
<name>A0A3N4LKB1_9PEZI</name>
<keyword evidence="3 7" id="KW-0032">Aminotransferase</keyword>
<keyword evidence="4 7" id="KW-0808">Transferase</keyword>
<dbReference type="GO" id="GO:0008483">
    <property type="term" value="F:transaminase activity"/>
    <property type="evidence" value="ECO:0007669"/>
    <property type="project" value="UniProtKB-KW"/>
</dbReference>
<dbReference type="InterPro" id="IPR050596">
    <property type="entry name" value="AspAT/PAT-like"/>
</dbReference>
<dbReference type="CDD" id="cd00609">
    <property type="entry name" value="AAT_like"/>
    <property type="match status" value="1"/>
</dbReference>
<comment type="cofactor">
    <cofactor evidence="1">
        <name>pyridoxal 5'-phosphate</name>
        <dbReference type="ChEBI" id="CHEBI:597326"/>
    </cofactor>
</comment>
<dbReference type="InterPro" id="IPR004839">
    <property type="entry name" value="Aminotransferase_I/II_large"/>
</dbReference>
<dbReference type="Proteomes" id="UP000267821">
    <property type="component" value="Unassembled WGS sequence"/>
</dbReference>
<evidence type="ECO:0000259" key="6">
    <source>
        <dbReference type="Pfam" id="PF00155"/>
    </source>
</evidence>
<dbReference type="EMBL" id="ML121547">
    <property type="protein sequence ID" value="RPB23334.1"/>
    <property type="molecule type" value="Genomic_DNA"/>
</dbReference>
<gene>
    <name evidence="7" type="ORF">L211DRAFT_809582</name>
</gene>
<dbReference type="InParanoid" id="A0A3N4LKB1"/>
<keyword evidence="5" id="KW-0663">Pyridoxal phosphate</keyword>
<dbReference type="PANTHER" id="PTHR46383:SF1">
    <property type="entry name" value="ASPARTATE AMINOTRANSFERASE"/>
    <property type="match status" value="1"/>
</dbReference>
<evidence type="ECO:0000256" key="1">
    <source>
        <dbReference type="ARBA" id="ARBA00001933"/>
    </source>
</evidence>
<dbReference type="AlphaFoldDB" id="A0A3N4LKB1"/>
<evidence type="ECO:0000256" key="2">
    <source>
        <dbReference type="ARBA" id="ARBA00007441"/>
    </source>
</evidence>
<dbReference type="PANTHER" id="PTHR46383">
    <property type="entry name" value="ASPARTATE AMINOTRANSFERASE"/>
    <property type="match status" value="1"/>
</dbReference>
<evidence type="ECO:0000256" key="5">
    <source>
        <dbReference type="ARBA" id="ARBA00022898"/>
    </source>
</evidence>
<dbReference type="Gene3D" id="3.40.640.10">
    <property type="entry name" value="Type I PLP-dependent aspartate aminotransferase-like (Major domain)"/>
    <property type="match status" value="1"/>
</dbReference>
<accession>A0A3N4LKB1</accession>
<evidence type="ECO:0000256" key="4">
    <source>
        <dbReference type="ARBA" id="ARBA00022679"/>
    </source>
</evidence>
<feature type="domain" description="Aminotransferase class I/classII large" evidence="6">
    <location>
        <begin position="85"/>
        <end position="424"/>
    </location>
</feature>
<protein>
    <submittedName>
        <fullName evidence="7">Aminotransferase class I and II</fullName>
    </submittedName>
</protein>
<comment type="similarity">
    <text evidence="2">Belongs to the class-I pyridoxal-phosphate-dependent aminotransferase family.</text>
</comment>
<evidence type="ECO:0000256" key="3">
    <source>
        <dbReference type="ARBA" id="ARBA00022576"/>
    </source>
</evidence>
<organism evidence="7 8">
    <name type="scientific">Terfezia boudieri ATCC MYA-4762</name>
    <dbReference type="NCBI Taxonomy" id="1051890"/>
    <lineage>
        <taxon>Eukaryota</taxon>
        <taxon>Fungi</taxon>
        <taxon>Dikarya</taxon>
        <taxon>Ascomycota</taxon>
        <taxon>Pezizomycotina</taxon>
        <taxon>Pezizomycetes</taxon>
        <taxon>Pezizales</taxon>
        <taxon>Pezizaceae</taxon>
        <taxon>Terfezia</taxon>
    </lineage>
</organism>
<dbReference type="GO" id="GO:0030170">
    <property type="term" value="F:pyridoxal phosphate binding"/>
    <property type="evidence" value="ECO:0007669"/>
    <property type="project" value="InterPro"/>
</dbReference>